<evidence type="ECO:0000313" key="1">
    <source>
        <dbReference type="EMBL" id="KAG7453296.1"/>
    </source>
</evidence>
<comment type="caution">
    <text evidence="1">The sequence shown here is derived from an EMBL/GenBank/DDBJ whole genome shotgun (WGS) entry which is preliminary data.</text>
</comment>
<name>A0A9P7W8I0_9AGAR</name>
<protein>
    <recommendedName>
        <fullName evidence="3">F-box domain-containing protein</fullName>
    </recommendedName>
</protein>
<dbReference type="EMBL" id="MU250523">
    <property type="protein sequence ID" value="KAG7453296.1"/>
    <property type="molecule type" value="Genomic_DNA"/>
</dbReference>
<evidence type="ECO:0008006" key="3">
    <source>
        <dbReference type="Google" id="ProtNLM"/>
    </source>
</evidence>
<dbReference type="InterPro" id="IPR032675">
    <property type="entry name" value="LRR_dom_sf"/>
</dbReference>
<dbReference type="Gene3D" id="3.80.10.10">
    <property type="entry name" value="Ribonuclease Inhibitor"/>
    <property type="match status" value="1"/>
</dbReference>
<dbReference type="SUPFAM" id="SSF52047">
    <property type="entry name" value="RNI-like"/>
    <property type="match status" value="1"/>
</dbReference>
<dbReference type="AlphaFoldDB" id="A0A9P7W8I0"/>
<dbReference type="RefSeq" id="XP_043046796.1">
    <property type="nucleotide sequence ID" value="XM_043190796.1"/>
</dbReference>
<evidence type="ECO:0000313" key="2">
    <source>
        <dbReference type="Proteomes" id="UP000812287"/>
    </source>
</evidence>
<dbReference type="Proteomes" id="UP000812287">
    <property type="component" value="Unassembled WGS sequence"/>
</dbReference>
<proteinExistence type="predicted"/>
<sequence length="422" mass="48407">MITLQPILQHAVSTPRLPPELMDLIVDILSDDVPSLTACALSSRQLLHRSRYHRFHTIHFDFLPNRLFNRCEIFSRKCQNVAPLVRTLTLSENLDWSNPPSSTWVASEPQLPIVFAMMKNLTSLHLVRVKLVGINIIGPQVKELKMKYCSVTNLGTFLGGFHKLNKLALHHVDIVEETSSSSEVSLDLEELVITNICSELDKNTTKYLLPLLSIPPRIRRLTYPIYPPVQNIPQYDVIPYTHLDELFLVGAFLTNRPILHIQNVTRLHLSMIPPRLWHPADACKYYDELTDWLIHLLQKAQGGCLKEVKLDYGLLSISWTPYQWRELDRVLLKMDSGLVGISGSPGKWKELDAVLSQMELSKVELMFSTTQEEWGGEGVETAKWKLDRLTFKYAAFFEQVKRRGLLTVSGRYLSYDRMFATI</sequence>
<accession>A0A9P7W8I0</accession>
<organism evidence="1 2">
    <name type="scientific">Guyanagaster necrorhizus</name>
    <dbReference type="NCBI Taxonomy" id="856835"/>
    <lineage>
        <taxon>Eukaryota</taxon>
        <taxon>Fungi</taxon>
        <taxon>Dikarya</taxon>
        <taxon>Basidiomycota</taxon>
        <taxon>Agaricomycotina</taxon>
        <taxon>Agaricomycetes</taxon>
        <taxon>Agaricomycetidae</taxon>
        <taxon>Agaricales</taxon>
        <taxon>Marasmiineae</taxon>
        <taxon>Physalacriaceae</taxon>
        <taxon>Guyanagaster</taxon>
    </lineage>
</organism>
<gene>
    <name evidence="1" type="ORF">BT62DRAFT_999349</name>
</gene>
<dbReference type="OrthoDB" id="2995404at2759"/>
<reference evidence="1" key="1">
    <citation type="submission" date="2020-11" db="EMBL/GenBank/DDBJ databases">
        <title>Adaptations for nitrogen fixation in a non-lichenized fungal sporocarp promotes dispersal by wood-feeding termites.</title>
        <authorList>
            <consortium name="DOE Joint Genome Institute"/>
            <person name="Koch R.A."/>
            <person name="Yoon G."/>
            <person name="Arayal U."/>
            <person name="Lail K."/>
            <person name="Amirebrahimi M."/>
            <person name="Labutti K."/>
            <person name="Lipzen A."/>
            <person name="Riley R."/>
            <person name="Barry K."/>
            <person name="Henrissat B."/>
            <person name="Grigoriev I.V."/>
            <person name="Herr J.R."/>
            <person name="Aime M.C."/>
        </authorList>
    </citation>
    <scope>NUCLEOTIDE SEQUENCE</scope>
    <source>
        <strain evidence="1">MCA 3950</strain>
    </source>
</reference>
<dbReference type="GeneID" id="66113093"/>
<keyword evidence="2" id="KW-1185">Reference proteome</keyword>